<proteinExistence type="inferred from homology"/>
<evidence type="ECO:0000256" key="7">
    <source>
        <dbReference type="ARBA" id="ARBA00022692"/>
    </source>
</evidence>
<accession>A0AAD9MGH7</accession>
<keyword evidence="9" id="KW-0999">Mitochondrion inner membrane</keyword>
<dbReference type="CDD" id="cd01053">
    <property type="entry name" value="AOX"/>
    <property type="match status" value="1"/>
</dbReference>
<keyword evidence="10" id="KW-0809">Transit peptide</keyword>
<keyword evidence="16 19" id="KW-0472">Membrane</keyword>
<evidence type="ECO:0000313" key="21">
    <source>
        <dbReference type="Proteomes" id="UP001255856"/>
    </source>
</evidence>
<dbReference type="Gene3D" id="1.20.1260.140">
    <property type="entry name" value="Alternative oxidase"/>
    <property type="match status" value="1"/>
</dbReference>
<dbReference type="InterPro" id="IPR038659">
    <property type="entry name" value="AOX_sf"/>
</dbReference>
<keyword evidence="11 19" id="KW-0249">Electron transport</keyword>
<dbReference type="FunFam" id="1.20.1260.140:FF:000002">
    <property type="entry name" value="Alternative oxidase"/>
    <property type="match status" value="1"/>
</dbReference>
<keyword evidence="15" id="KW-0496">Mitochondrion</keyword>
<evidence type="ECO:0000256" key="2">
    <source>
        <dbReference type="ARBA" id="ARBA00004273"/>
    </source>
</evidence>
<gene>
    <name evidence="20" type="ORF">QBZ16_005147</name>
</gene>
<dbReference type="EMBL" id="JASFZW010000008">
    <property type="protein sequence ID" value="KAK2076919.1"/>
    <property type="molecule type" value="Genomic_DNA"/>
</dbReference>
<evidence type="ECO:0000256" key="10">
    <source>
        <dbReference type="ARBA" id="ARBA00022946"/>
    </source>
</evidence>
<name>A0AAD9MGH7_PROWI</name>
<keyword evidence="12" id="KW-1133">Transmembrane helix</keyword>
<dbReference type="GO" id="GO:0005743">
    <property type="term" value="C:mitochondrial inner membrane"/>
    <property type="evidence" value="ECO:0007669"/>
    <property type="project" value="UniProtKB-SubCell"/>
</dbReference>
<feature type="binding site" evidence="18">
    <location>
        <position position="156"/>
    </location>
    <ligand>
        <name>Fe cation</name>
        <dbReference type="ChEBI" id="CHEBI:24875"/>
        <label>1</label>
    </ligand>
</feature>
<evidence type="ECO:0000256" key="4">
    <source>
        <dbReference type="ARBA" id="ARBA00011748"/>
    </source>
</evidence>
<feature type="binding site" evidence="18">
    <location>
        <position position="156"/>
    </location>
    <ligand>
        <name>Fe cation</name>
        <dbReference type="ChEBI" id="CHEBI:24875"/>
        <label>2</label>
    </ligand>
</feature>
<comment type="caution">
    <text evidence="20">The sequence shown here is derived from an EMBL/GenBank/DDBJ whole genome shotgun (WGS) entry which is preliminary data.</text>
</comment>
<evidence type="ECO:0000256" key="15">
    <source>
        <dbReference type="ARBA" id="ARBA00023128"/>
    </source>
</evidence>
<protein>
    <recommendedName>
        <fullName evidence="19">Ubiquinol oxidase</fullName>
        <ecNumber evidence="19">1.10.3.11</ecNumber>
    </recommendedName>
</protein>
<dbReference type="EC" id="1.10.3.11" evidence="19"/>
<evidence type="ECO:0000256" key="9">
    <source>
        <dbReference type="ARBA" id="ARBA00022792"/>
    </source>
</evidence>
<keyword evidence="5" id="KW-0813">Transport</keyword>
<dbReference type="AlphaFoldDB" id="A0AAD9MGH7"/>
<evidence type="ECO:0000256" key="18">
    <source>
        <dbReference type="PIRSR" id="PIRSR005229-1"/>
    </source>
</evidence>
<comment type="function">
    <text evidence="17">Catalyzes cyanide-resistant oxygen consumption. May increase respiration when the cytochrome respiratory pathway is restricted, or in response to low temperatures.</text>
</comment>
<dbReference type="InterPro" id="IPR002680">
    <property type="entry name" value="AOX"/>
</dbReference>
<feature type="binding site" evidence="18">
    <location>
        <position position="264"/>
    </location>
    <ligand>
        <name>Fe cation</name>
        <dbReference type="ChEBI" id="CHEBI:24875"/>
        <label>2</label>
    </ligand>
</feature>
<organism evidence="20 21">
    <name type="scientific">Prototheca wickerhamii</name>
    <dbReference type="NCBI Taxonomy" id="3111"/>
    <lineage>
        <taxon>Eukaryota</taxon>
        <taxon>Viridiplantae</taxon>
        <taxon>Chlorophyta</taxon>
        <taxon>core chlorophytes</taxon>
        <taxon>Trebouxiophyceae</taxon>
        <taxon>Chlorellales</taxon>
        <taxon>Chlorellaceae</taxon>
        <taxon>Prototheca</taxon>
    </lineage>
</organism>
<feature type="binding site" evidence="18">
    <location>
        <position position="261"/>
    </location>
    <ligand>
        <name>Fe cation</name>
        <dbReference type="ChEBI" id="CHEBI:24875"/>
        <label>2</label>
    </ligand>
</feature>
<comment type="cofactor">
    <cofactor evidence="18 19">
        <name>Fe cation</name>
        <dbReference type="ChEBI" id="CHEBI:24875"/>
    </cofactor>
    <text evidence="18 19">Binds 2 iron ions per subunit.</text>
</comment>
<evidence type="ECO:0000256" key="1">
    <source>
        <dbReference type="ARBA" id="ARBA00001192"/>
    </source>
</evidence>
<evidence type="ECO:0000256" key="17">
    <source>
        <dbReference type="ARBA" id="ARBA00025285"/>
    </source>
</evidence>
<keyword evidence="14 18" id="KW-0408">Iron</keyword>
<evidence type="ECO:0000256" key="8">
    <source>
        <dbReference type="ARBA" id="ARBA00022723"/>
    </source>
</evidence>
<evidence type="ECO:0000313" key="20">
    <source>
        <dbReference type="EMBL" id="KAK2076919.1"/>
    </source>
</evidence>
<evidence type="ECO:0000256" key="12">
    <source>
        <dbReference type="ARBA" id="ARBA00022989"/>
    </source>
</evidence>
<dbReference type="Proteomes" id="UP001255856">
    <property type="component" value="Unassembled WGS sequence"/>
</dbReference>
<feature type="binding site" evidence="18">
    <location>
        <position position="117"/>
    </location>
    <ligand>
        <name>Fe cation</name>
        <dbReference type="ChEBI" id="CHEBI:24875"/>
        <label>1</label>
    </ligand>
</feature>
<dbReference type="GO" id="GO:0010230">
    <property type="term" value="P:alternative respiration"/>
    <property type="evidence" value="ECO:0007669"/>
    <property type="project" value="TreeGrafter"/>
</dbReference>
<comment type="subunit">
    <text evidence="4">Homodimer; disulfide-linked.</text>
</comment>
<evidence type="ECO:0000256" key="14">
    <source>
        <dbReference type="ARBA" id="ARBA00023004"/>
    </source>
</evidence>
<keyword evidence="6 19" id="KW-0679">Respiratory chain</keyword>
<dbReference type="PIRSF" id="PIRSF005229">
    <property type="entry name" value="AOX"/>
    <property type="match status" value="1"/>
</dbReference>
<dbReference type="PANTHER" id="PTHR31803">
    <property type="entry name" value="ALTERNATIVE OXIDASE"/>
    <property type="match status" value="1"/>
</dbReference>
<dbReference type="PANTHER" id="PTHR31803:SF3">
    <property type="entry name" value="ALTERNATIVE OXIDASE"/>
    <property type="match status" value="1"/>
</dbReference>
<sequence>MSLEPSTRSMEPLCLRAFSAQADPVQMHPGLHGIKPEAEAAKPKETEEQQSTYWLMQPVYSPDYLRSVTPKHLPVESLHQRVGHAGVQLLRRVFDAATGYGHDMTPERWLRRFIFLETVAGVPGFVAGMLRHMRSLRSMKRDNGWIHTLLEEAENERMHLLTFLNYRQPGPIMRGLVLLGQGVFLNAYLLAYTLSPRTCHSFVGYLEEEAVKTYTRALEDMDAGRLPEWKDLPAPKIAQDYWKLPEGATMYELLLNVRADEACHSHVNHTFAELKPNDTNPFVPGTVHLP</sequence>
<keyword evidence="21" id="KW-1185">Reference proteome</keyword>
<dbReference type="GO" id="GO:0098803">
    <property type="term" value="C:respiratory chain complex"/>
    <property type="evidence" value="ECO:0007669"/>
    <property type="project" value="UniProtKB-UniRule"/>
</dbReference>
<keyword evidence="13 19" id="KW-0560">Oxidoreductase</keyword>
<evidence type="ECO:0000256" key="5">
    <source>
        <dbReference type="ARBA" id="ARBA00022448"/>
    </source>
</evidence>
<evidence type="ECO:0000256" key="6">
    <source>
        <dbReference type="ARBA" id="ARBA00022660"/>
    </source>
</evidence>
<keyword evidence="8 18" id="KW-0479">Metal-binding</keyword>
<evidence type="ECO:0000256" key="3">
    <source>
        <dbReference type="ARBA" id="ARBA00008388"/>
    </source>
</evidence>
<comment type="subcellular location">
    <subcellularLocation>
        <location evidence="2">Mitochondrion inner membrane</location>
    </subcellularLocation>
</comment>
<feature type="binding site" evidence="18">
    <location>
        <position position="261"/>
    </location>
    <ligand>
        <name>Fe cation</name>
        <dbReference type="ChEBI" id="CHEBI:24875"/>
        <label>1</label>
    </ligand>
</feature>
<evidence type="ECO:0000256" key="13">
    <source>
        <dbReference type="ARBA" id="ARBA00023002"/>
    </source>
</evidence>
<dbReference type="GO" id="GO:0009916">
    <property type="term" value="F:alternative oxidase activity"/>
    <property type="evidence" value="ECO:0007669"/>
    <property type="project" value="UniProtKB-UniRule"/>
</dbReference>
<dbReference type="Pfam" id="PF01786">
    <property type="entry name" value="AOX"/>
    <property type="match status" value="1"/>
</dbReference>
<keyword evidence="7 19" id="KW-0812">Transmembrane</keyword>
<reference evidence="20" key="1">
    <citation type="submission" date="2021-01" db="EMBL/GenBank/DDBJ databases">
        <authorList>
            <person name="Eckstrom K.M.E."/>
        </authorList>
    </citation>
    <scope>NUCLEOTIDE SEQUENCE</scope>
    <source>
        <strain evidence="20">UVCC 0001</strain>
    </source>
</reference>
<dbReference type="GO" id="GO:0106292">
    <property type="term" value="F:superoxide-generating NADPH oxidase activity"/>
    <property type="evidence" value="ECO:0007669"/>
    <property type="project" value="UniProtKB-ARBA"/>
</dbReference>
<comment type="similarity">
    <text evidence="3 19">Belongs to the alternative oxidase family.</text>
</comment>
<evidence type="ECO:0000256" key="11">
    <source>
        <dbReference type="ARBA" id="ARBA00022982"/>
    </source>
</evidence>
<dbReference type="GO" id="GO:0046872">
    <property type="term" value="F:metal ion binding"/>
    <property type="evidence" value="ECO:0007669"/>
    <property type="project" value="UniProtKB-UniRule"/>
</dbReference>
<feature type="binding site" evidence="18">
    <location>
        <position position="207"/>
    </location>
    <ligand>
        <name>Fe cation</name>
        <dbReference type="ChEBI" id="CHEBI:24875"/>
        <label>2</label>
    </ligand>
</feature>
<feature type="binding site" evidence="18">
    <location>
        <position position="159"/>
    </location>
    <ligand>
        <name>Fe cation</name>
        <dbReference type="ChEBI" id="CHEBI:24875"/>
        <label>1</label>
    </ligand>
</feature>
<dbReference type="GO" id="GO:0102721">
    <property type="term" value="F:ubiquinol:oxygen oxidoreductase activity"/>
    <property type="evidence" value="ECO:0007669"/>
    <property type="project" value="UniProtKB-EC"/>
</dbReference>
<evidence type="ECO:0000256" key="16">
    <source>
        <dbReference type="ARBA" id="ARBA00023136"/>
    </source>
</evidence>
<comment type="catalytic activity">
    <reaction evidence="1 19">
        <text>2 a ubiquinol + O2 = 2 a ubiquinone + 2 H2O</text>
        <dbReference type="Rhea" id="RHEA:30255"/>
        <dbReference type="Rhea" id="RHEA-COMP:9565"/>
        <dbReference type="Rhea" id="RHEA-COMP:9566"/>
        <dbReference type="ChEBI" id="CHEBI:15377"/>
        <dbReference type="ChEBI" id="CHEBI:15379"/>
        <dbReference type="ChEBI" id="CHEBI:16389"/>
        <dbReference type="ChEBI" id="CHEBI:17976"/>
        <dbReference type="EC" id="1.10.3.11"/>
    </reaction>
</comment>
<evidence type="ECO:0000256" key="19">
    <source>
        <dbReference type="RuleBase" id="RU003779"/>
    </source>
</evidence>